<dbReference type="InterPro" id="IPR050833">
    <property type="entry name" value="Poly_Biosynth_Transport"/>
</dbReference>
<evidence type="ECO:0000256" key="5">
    <source>
        <dbReference type="ARBA" id="ARBA00023136"/>
    </source>
</evidence>
<feature type="transmembrane region" description="Helical" evidence="6">
    <location>
        <begin position="86"/>
        <end position="106"/>
    </location>
</feature>
<feature type="transmembrane region" description="Helical" evidence="6">
    <location>
        <begin position="315"/>
        <end position="335"/>
    </location>
</feature>
<dbReference type="PANTHER" id="PTHR30250:SF11">
    <property type="entry name" value="O-ANTIGEN TRANSPORTER-RELATED"/>
    <property type="match status" value="1"/>
</dbReference>
<evidence type="ECO:0000256" key="4">
    <source>
        <dbReference type="ARBA" id="ARBA00022989"/>
    </source>
</evidence>
<keyword evidence="5 6" id="KW-0472">Membrane</keyword>
<feature type="transmembrane region" description="Helical" evidence="6">
    <location>
        <begin position="269"/>
        <end position="294"/>
    </location>
</feature>
<feature type="transmembrane region" description="Helical" evidence="6">
    <location>
        <begin position="188"/>
        <end position="212"/>
    </location>
</feature>
<evidence type="ECO:0000313" key="7">
    <source>
        <dbReference type="EMBL" id="HGQ77514.1"/>
    </source>
</evidence>
<evidence type="ECO:0000256" key="6">
    <source>
        <dbReference type="SAM" id="Phobius"/>
    </source>
</evidence>
<protein>
    <recommendedName>
        <fullName evidence="8">Membrane protein involved in the export of O-antigen and teichoic acid</fullName>
    </recommendedName>
</protein>
<comment type="caution">
    <text evidence="7">The sequence shown here is derived from an EMBL/GenBank/DDBJ whole genome shotgun (WGS) entry which is preliminary data.</text>
</comment>
<keyword evidence="4 6" id="KW-1133">Transmembrane helix</keyword>
<feature type="transmembrane region" description="Helical" evidence="6">
    <location>
        <begin position="232"/>
        <end position="249"/>
    </location>
</feature>
<dbReference type="EMBL" id="DTBH01000136">
    <property type="protein sequence ID" value="HGQ77514.1"/>
    <property type="molecule type" value="Genomic_DNA"/>
</dbReference>
<evidence type="ECO:0000256" key="1">
    <source>
        <dbReference type="ARBA" id="ARBA00004651"/>
    </source>
</evidence>
<proteinExistence type="predicted"/>
<keyword evidence="3 6" id="KW-0812">Transmembrane</keyword>
<feature type="transmembrane region" description="Helical" evidence="6">
    <location>
        <begin position="160"/>
        <end position="182"/>
    </location>
</feature>
<name>A0A7V4CNH3_FERPE</name>
<feature type="transmembrane region" description="Helical" evidence="6">
    <location>
        <begin position="376"/>
        <end position="397"/>
    </location>
</feature>
<evidence type="ECO:0000256" key="3">
    <source>
        <dbReference type="ARBA" id="ARBA00022692"/>
    </source>
</evidence>
<feature type="transmembrane region" description="Helical" evidence="6">
    <location>
        <begin position="341"/>
        <end position="361"/>
    </location>
</feature>
<feature type="transmembrane region" description="Helical" evidence="6">
    <location>
        <begin position="403"/>
        <end position="423"/>
    </location>
</feature>
<feature type="transmembrane region" description="Helical" evidence="6">
    <location>
        <begin position="47"/>
        <end position="65"/>
    </location>
</feature>
<evidence type="ECO:0000256" key="2">
    <source>
        <dbReference type="ARBA" id="ARBA00022475"/>
    </source>
</evidence>
<dbReference type="AlphaFoldDB" id="A0A7V4CNH3"/>
<dbReference type="GO" id="GO:0005886">
    <property type="term" value="C:plasma membrane"/>
    <property type="evidence" value="ECO:0007669"/>
    <property type="project" value="UniProtKB-SubCell"/>
</dbReference>
<evidence type="ECO:0008006" key="8">
    <source>
        <dbReference type="Google" id="ProtNLM"/>
    </source>
</evidence>
<dbReference type="InterPro" id="IPR002797">
    <property type="entry name" value="Polysacc_synth"/>
</dbReference>
<dbReference type="Pfam" id="PF01943">
    <property type="entry name" value="Polysacc_synt"/>
    <property type="match status" value="1"/>
</dbReference>
<comment type="subcellular location">
    <subcellularLocation>
        <location evidence="1">Cell membrane</location>
        <topology evidence="1">Multi-pass membrane protein</topology>
    </subcellularLocation>
</comment>
<gene>
    <name evidence="7" type="ORF">ENU12_06390</name>
</gene>
<organism evidence="7">
    <name type="scientific">Fervidobacterium pennivorans</name>
    <dbReference type="NCBI Taxonomy" id="93466"/>
    <lineage>
        <taxon>Bacteria</taxon>
        <taxon>Thermotogati</taxon>
        <taxon>Thermotogota</taxon>
        <taxon>Thermotogae</taxon>
        <taxon>Thermotogales</taxon>
        <taxon>Fervidobacteriaceae</taxon>
        <taxon>Fervidobacterium</taxon>
    </lineage>
</organism>
<feature type="transmembrane region" description="Helical" evidence="6">
    <location>
        <begin position="126"/>
        <end position="148"/>
    </location>
</feature>
<reference evidence="7" key="1">
    <citation type="journal article" date="2020" name="mSystems">
        <title>Genome- and Community-Level Interaction Insights into Carbon Utilization and Element Cycling Functions of Hydrothermarchaeota in Hydrothermal Sediment.</title>
        <authorList>
            <person name="Zhou Z."/>
            <person name="Liu Y."/>
            <person name="Xu W."/>
            <person name="Pan J."/>
            <person name="Luo Z.H."/>
            <person name="Li M."/>
        </authorList>
    </citation>
    <scope>NUCLEOTIDE SEQUENCE [LARGE SCALE GENOMIC DNA]</scope>
    <source>
        <strain evidence="7">SpSt-640</strain>
    </source>
</reference>
<feature type="transmembrane region" description="Helical" evidence="6">
    <location>
        <begin position="435"/>
        <end position="451"/>
    </location>
</feature>
<dbReference type="PANTHER" id="PTHR30250">
    <property type="entry name" value="PST FAMILY PREDICTED COLANIC ACID TRANSPORTER"/>
    <property type="match status" value="1"/>
</dbReference>
<feature type="transmembrane region" description="Helical" evidence="6">
    <location>
        <begin position="20"/>
        <end position="41"/>
    </location>
</feature>
<accession>A0A7V4CNH3</accession>
<sequence length="497" mass="56218">MLRYIGVICIIFKSILRYSVANLANALLSFFSAQIVTLLVVPEVFGQFSMFSMITSLATWIIPLGTMNAIFRHYYELNDVNYRNSLIISSLQISVTSYLVFCGLILSLKSSFLKLIYGTLKIDELTITFTITSLLVFVLFDLLSSYYLSILRLVEKSGTYLIYTLSKNVLNIFFSITFLVFFQRSVLSLIISSAISTVICFVVFFIITSNQIQNNSSLKKLLYIDISTWNKLIRYGLPFVPTIVLSWIFGSMDRMALRIFSDFNDIGIYSIGSKISSILTVLVSGFNTFWAPFAMKKYVAEKEANSNFFKKVSELTCTLTLFVLVSSILLFRLVVKLFPKSYSHAVGISILLSTMPALNFLRQALDVGIDFSGKTYWHPIISLIAVSSNYVLNMIFVPHYKSLGAAFASAVSMVVSVFVSSIISERLFKKGYNLTKFWISFTVIFVGLVLSSLTSNIYFNIILTLALFLMIYLVFYNETIMMLELIISSLMKKSVKN</sequence>
<keyword evidence="2" id="KW-1003">Cell membrane</keyword>